<dbReference type="Pfam" id="PF11127">
    <property type="entry name" value="YgaP-like_TM"/>
    <property type="match status" value="1"/>
</dbReference>
<organism evidence="3 4">
    <name type="scientific">Desulfofustis glycolicus DSM 9705</name>
    <dbReference type="NCBI Taxonomy" id="1121409"/>
    <lineage>
        <taxon>Bacteria</taxon>
        <taxon>Pseudomonadati</taxon>
        <taxon>Thermodesulfobacteriota</taxon>
        <taxon>Desulfobulbia</taxon>
        <taxon>Desulfobulbales</taxon>
        <taxon>Desulfocapsaceae</taxon>
        <taxon>Desulfofustis</taxon>
    </lineage>
</organism>
<reference evidence="3 4" key="1">
    <citation type="submission" date="2016-11" db="EMBL/GenBank/DDBJ databases">
        <authorList>
            <person name="Jaros S."/>
            <person name="Januszkiewicz K."/>
            <person name="Wedrychowicz H."/>
        </authorList>
    </citation>
    <scope>NUCLEOTIDE SEQUENCE [LARGE SCALE GENOMIC DNA]</scope>
    <source>
        <strain evidence="3 4">DSM 9705</strain>
    </source>
</reference>
<dbReference type="STRING" id="1121409.SAMN02745124_01407"/>
<keyword evidence="1" id="KW-0472">Membrane</keyword>
<accession>A0A1M5UYS7</accession>
<dbReference type="Proteomes" id="UP000184139">
    <property type="component" value="Unassembled WGS sequence"/>
</dbReference>
<gene>
    <name evidence="3" type="ORF">SAMN02745124_01407</name>
</gene>
<keyword evidence="1" id="KW-0812">Transmembrane</keyword>
<evidence type="ECO:0000256" key="1">
    <source>
        <dbReference type="SAM" id="Phobius"/>
    </source>
</evidence>
<keyword evidence="4" id="KW-1185">Reference proteome</keyword>
<dbReference type="AlphaFoldDB" id="A0A1M5UYS7"/>
<proteinExistence type="predicted"/>
<sequence>MTITDWIHAIAGFFILFSLSLGVEASPLFHSSYWLLFTAFVGANLLQFGFSKFCPLGAILKALGVPEQRRQI</sequence>
<dbReference type="InterPro" id="IPR021309">
    <property type="entry name" value="YgaP-like_TM"/>
</dbReference>
<name>A0A1M5UYS7_9BACT</name>
<feature type="domain" description="Inner membrane protein YgaP-like transmembrane" evidence="2">
    <location>
        <begin position="7"/>
        <end position="61"/>
    </location>
</feature>
<evidence type="ECO:0000313" key="4">
    <source>
        <dbReference type="Proteomes" id="UP000184139"/>
    </source>
</evidence>
<feature type="transmembrane region" description="Helical" evidence="1">
    <location>
        <begin position="35"/>
        <end position="60"/>
    </location>
</feature>
<dbReference type="Gene3D" id="6.10.140.1340">
    <property type="match status" value="1"/>
</dbReference>
<protein>
    <recommendedName>
        <fullName evidence="2">Inner membrane protein YgaP-like transmembrane domain-containing protein</fullName>
    </recommendedName>
</protein>
<dbReference type="RefSeq" id="WP_073374653.1">
    <property type="nucleotide sequence ID" value="NZ_FQXS01000006.1"/>
</dbReference>
<evidence type="ECO:0000259" key="2">
    <source>
        <dbReference type="Pfam" id="PF11127"/>
    </source>
</evidence>
<keyword evidence="1" id="KW-1133">Transmembrane helix</keyword>
<dbReference type="OrthoDB" id="9799383at2"/>
<dbReference type="EMBL" id="FQXS01000006">
    <property type="protein sequence ID" value="SHH68044.1"/>
    <property type="molecule type" value="Genomic_DNA"/>
</dbReference>
<evidence type="ECO:0000313" key="3">
    <source>
        <dbReference type="EMBL" id="SHH68044.1"/>
    </source>
</evidence>